<dbReference type="SMART" id="SM00053">
    <property type="entry name" value="DYNc"/>
    <property type="match status" value="1"/>
</dbReference>
<dbReference type="GO" id="GO:0048312">
    <property type="term" value="P:intracellular distribution of mitochondria"/>
    <property type="evidence" value="ECO:0007669"/>
    <property type="project" value="TreeGrafter"/>
</dbReference>
<evidence type="ECO:0000313" key="12">
    <source>
        <dbReference type="Proteomes" id="UP001287286"/>
    </source>
</evidence>
<dbReference type="SUPFAM" id="SSF52540">
    <property type="entry name" value="P-loop containing nucleoside triphosphate hydrolases"/>
    <property type="match status" value="1"/>
</dbReference>
<feature type="domain" description="GED" evidence="5">
    <location>
        <begin position="646"/>
        <end position="733"/>
    </location>
</feature>
<dbReference type="Pfam" id="PF00350">
    <property type="entry name" value="Dynamin_N"/>
    <property type="match status" value="1"/>
</dbReference>
<dbReference type="EMBL" id="JAWRVI010000015">
    <property type="protein sequence ID" value="KAK4090624.1"/>
    <property type="molecule type" value="Genomic_DNA"/>
</dbReference>
<sequence length="733" mass="83091">MVAPMSHGIPSALTSPGRLQKIDQLREKNVGKHLPLPQLVVVGDQSSGKSSLLETLTGIPFPRGQELCTRYATQISHRRDDLESINISIIPGPQATPAEKSRLEEYRKSVRSTTDLHVQFEAILDEVNIHMGVKTGKNQKGDKTFSEDVLKIEKCGPDEDYLTVIDVPGIFRKITEGVTTERDKELVSNMVKGYIRDDRTIILAVLPSNVDVTTQEILALAEQYDRTGERTLGVLTKPDLVTEHSAKAVVCSLVEGKRHPLNLGYYVVRNRGGDDKGFDGSNTQRREDLFKEEPWCRLPPDRVGVSALRGRLQELLGHITDRAFPKLRIETRQMLAEAQQELDELGQSRQTEREQQQYLATIASTFQNMARAALDADYSAHPALANDELRLITSIINITDRFNSDFVSSSHTRCFQSIKRSESDSVSEAEESTCDVGSDEDDDVGNLQLQGEDLYEFQVPDPKDYPELGRIVTTEHTSESPAENVMEWIENIYRRSRGAELGTFGPGLLSSTFREQSKKWDSMTQIYISKVITIIHRFIMSALGEICIDSRVREELISTIMTDLLARYEVGMKQGMFLVDVERDRKPYTLNHYFSSHLQQSRSLRVTENFRSLAKDKDTDVGKRNVIELDRIQSAVNDKTYTEHVKEDIHDILEAYYKIARERFVDNIYQQAVDHCLLSGPGSPLRLFSEHWVLQLDNNKLAAIAGESRSIRDRREKLKKKVHDLEVAMDILL</sequence>
<name>A0A179GTQ2_PURLI</name>
<reference evidence="8 10" key="3">
    <citation type="submission" date="2016-01" db="EMBL/GenBank/DDBJ databases">
        <title>Biosynthesis of antibiotic leucinostatins and their inhibition on Phytophthora in bio-control Purpureocillium lilacinum.</title>
        <authorList>
            <person name="Wang G."/>
            <person name="Liu Z."/>
            <person name="Lin R."/>
            <person name="Li E."/>
            <person name="Mao Z."/>
            <person name="Ling J."/>
            <person name="Yin W."/>
            <person name="Xie B."/>
        </authorList>
    </citation>
    <scope>NUCLEOTIDE SEQUENCE [LARGE SCALE GENOMIC DNA]</scope>
    <source>
        <strain evidence="8">PLBJ-1</strain>
    </source>
</reference>
<evidence type="ECO:0000256" key="2">
    <source>
        <dbReference type="ARBA" id="ARBA00023134"/>
    </source>
</evidence>
<dbReference type="GO" id="GO:0006897">
    <property type="term" value="P:endocytosis"/>
    <property type="evidence" value="ECO:0007669"/>
    <property type="project" value="TreeGrafter"/>
</dbReference>
<dbReference type="PRINTS" id="PR00195">
    <property type="entry name" value="DYNAMIN"/>
</dbReference>
<reference evidence="9 11" key="2">
    <citation type="journal article" date="2016" name="Front. Microbiol.">
        <title>Genome and transcriptome sequences reveal the specific parasitism of the nematophagous Purpureocillium lilacinum 36-1.</title>
        <authorList>
            <person name="Xie J."/>
            <person name="Li S."/>
            <person name="Mo C."/>
            <person name="Xiao X."/>
            <person name="Peng D."/>
            <person name="Wang G."/>
            <person name="Xiao Y."/>
        </authorList>
    </citation>
    <scope>NUCLEOTIDE SEQUENCE [LARGE SCALE GENOMIC DNA]</scope>
    <source>
        <strain evidence="9 11">36-1</strain>
    </source>
</reference>
<dbReference type="EMBL" id="LSBH01000004">
    <property type="protein sequence ID" value="OAQ80720.1"/>
    <property type="molecule type" value="Genomic_DNA"/>
</dbReference>
<dbReference type="GO" id="GO:0000266">
    <property type="term" value="P:mitochondrial fission"/>
    <property type="evidence" value="ECO:0007669"/>
    <property type="project" value="TreeGrafter"/>
</dbReference>
<dbReference type="GO" id="GO:0016559">
    <property type="term" value="P:peroxisome fission"/>
    <property type="evidence" value="ECO:0007669"/>
    <property type="project" value="TreeGrafter"/>
</dbReference>
<evidence type="ECO:0000313" key="10">
    <source>
        <dbReference type="Proteomes" id="UP000078240"/>
    </source>
</evidence>
<proteinExistence type="predicted"/>
<dbReference type="PANTHER" id="PTHR11566">
    <property type="entry name" value="DYNAMIN"/>
    <property type="match status" value="1"/>
</dbReference>
<dbReference type="GO" id="GO:0005525">
    <property type="term" value="F:GTP binding"/>
    <property type="evidence" value="ECO:0007669"/>
    <property type="project" value="InterPro"/>
</dbReference>
<dbReference type="CDD" id="cd08771">
    <property type="entry name" value="DLP_1"/>
    <property type="match status" value="1"/>
</dbReference>
<dbReference type="Proteomes" id="UP001287286">
    <property type="component" value="Unassembled WGS sequence"/>
</dbReference>
<keyword evidence="2" id="KW-0342">GTP-binding</keyword>
<dbReference type="GO" id="GO:0008017">
    <property type="term" value="F:microtubule binding"/>
    <property type="evidence" value="ECO:0007669"/>
    <property type="project" value="TreeGrafter"/>
</dbReference>
<evidence type="ECO:0000256" key="1">
    <source>
        <dbReference type="ARBA" id="ARBA00022741"/>
    </source>
</evidence>
<protein>
    <submittedName>
        <fullName evidence="8">Interferon-induced GTP-binding protein Mx2</fullName>
    </submittedName>
</protein>
<keyword evidence="1" id="KW-0547">Nucleotide-binding</keyword>
<dbReference type="GO" id="GO:0005739">
    <property type="term" value="C:mitochondrion"/>
    <property type="evidence" value="ECO:0007669"/>
    <property type="project" value="TreeGrafter"/>
</dbReference>
<dbReference type="GO" id="GO:0005874">
    <property type="term" value="C:microtubule"/>
    <property type="evidence" value="ECO:0007669"/>
    <property type="project" value="TreeGrafter"/>
</dbReference>
<dbReference type="FunFam" id="3.40.50.300:FF:001425">
    <property type="entry name" value="Dynamin GTPase, putative"/>
    <property type="match status" value="1"/>
</dbReference>
<accession>A0A179GTQ2</accession>
<reference evidence="7 12" key="5">
    <citation type="journal article" date="2024" name="Microbiol. Resour. Announc.">
        <title>Genome annotations for the ascomycete fungi Trichoderma harzianum, Trichoderma aggressivum, and Purpureocillium lilacinum.</title>
        <authorList>
            <person name="Beijen E.P.W."/>
            <person name="Ohm R.A."/>
        </authorList>
    </citation>
    <scope>NUCLEOTIDE SEQUENCE [LARGE SCALE GENOMIC DNA]</scope>
    <source>
        <strain evidence="7 12">CBS 150709</strain>
    </source>
</reference>
<evidence type="ECO:0000256" key="3">
    <source>
        <dbReference type="SAM" id="Coils"/>
    </source>
</evidence>
<comment type="caution">
    <text evidence="8">The sequence shown here is derived from an EMBL/GenBank/DDBJ whole genome shotgun (WGS) entry which is preliminary data.</text>
</comment>
<dbReference type="PROSITE" id="PS51718">
    <property type="entry name" value="G_DYNAMIN_2"/>
    <property type="match status" value="1"/>
</dbReference>
<evidence type="ECO:0000256" key="4">
    <source>
        <dbReference type="SAM" id="MobiDB-lite"/>
    </source>
</evidence>
<dbReference type="EMBL" id="LCWV01000042">
    <property type="protein sequence ID" value="PWI64881.1"/>
    <property type="molecule type" value="Genomic_DNA"/>
</dbReference>
<dbReference type="InterPro" id="IPR030381">
    <property type="entry name" value="G_DYNAMIN_dom"/>
</dbReference>
<dbReference type="InterPro" id="IPR045063">
    <property type="entry name" value="Dynamin_N"/>
</dbReference>
<dbReference type="InterPro" id="IPR001401">
    <property type="entry name" value="Dynamin_GTPase"/>
</dbReference>
<organism evidence="8 10">
    <name type="scientific">Purpureocillium lilacinum</name>
    <name type="common">Paecilomyces lilacinus</name>
    <dbReference type="NCBI Taxonomy" id="33203"/>
    <lineage>
        <taxon>Eukaryota</taxon>
        <taxon>Fungi</taxon>
        <taxon>Dikarya</taxon>
        <taxon>Ascomycota</taxon>
        <taxon>Pezizomycotina</taxon>
        <taxon>Sordariomycetes</taxon>
        <taxon>Hypocreomycetidae</taxon>
        <taxon>Hypocreales</taxon>
        <taxon>Ophiocordycipitaceae</taxon>
        <taxon>Purpureocillium</taxon>
    </lineage>
</organism>
<feature type="coiled-coil region" evidence="3">
    <location>
        <begin position="328"/>
        <end position="355"/>
    </location>
</feature>
<dbReference type="AlphaFoldDB" id="A0A179GTQ2"/>
<evidence type="ECO:0000313" key="7">
    <source>
        <dbReference type="EMBL" id="KAK4090624.1"/>
    </source>
</evidence>
<keyword evidence="12" id="KW-1185">Reference proteome</keyword>
<evidence type="ECO:0000259" key="6">
    <source>
        <dbReference type="PROSITE" id="PS51718"/>
    </source>
</evidence>
<dbReference type="GO" id="GO:0016020">
    <property type="term" value="C:membrane"/>
    <property type="evidence" value="ECO:0007669"/>
    <property type="project" value="TreeGrafter"/>
</dbReference>
<dbReference type="GO" id="GO:0003924">
    <property type="term" value="F:GTPase activity"/>
    <property type="evidence" value="ECO:0007669"/>
    <property type="project" value="InterPro"/>
</dbReference>
<dbReference type="PROSITE" id="PS51388">
    <property type="entry name" value="GED"/>
    <property type="match status" value="1"/>
</dbReference>
<dbReference type="PANTHER" id="PTHR11566:SF215">
    <property type="entry name" value="DYNAMIN GTPASE"/>
    <property type="match status" value="1"/>
</dbReference>
<dbReference type="Gene3D" id="3.40.50.300">
    <property type="entry name" value="P-loop containing nucleotide triphosphate hydrolases"/>
    <property type="match status" value="1"/>
</dbReference>
<dbReference type="InterPro" id="IPR027417">
    <property type="entry name" value="P-loop_NTPase"/>
</dbReference>
<keyword evidence="3" id="KW-0175">Coiled coil</keyword>
<dbReference type="OrthoDB" id="415706at2759"/>
<feature type="compositionally biased region" description="Acidic residues" evidence="4">
    <location>
        <begin position="425"/>
        <end position="442"/>
    </location>
</feature>
<dbReference type="Pfam" id="PF01031">
    <property type="entry name" value="Dynamin_M"/>
    <property type="match status" value="1"/>
</dbReference>
<dbReference type="InterPro" id="IPR022812">
    <property type="entry name" value="Dynamin"/>
</dbReference>
<dbReference type="InterPro" id="IPR020850">
    <property type="entry name" value="GED_dom"/>
</dbReference>
<evidence type="ECO:0000313" key="8">
    <source>
        <dbReference type="EMBL" id="OAQ80720.1"/>
    </source>
</evidence>
<dbReference type="Proteomes" id="UP000078240">
    <property type="component" value="Unassembled WGS sequence"/>
</dbReference>
<dbReference type="Proteomes" id="UP000245956">
    <property type="component" value="Unassembled WGS sequence"/>
</dbReference>
<gene>
    <name evidence="9" type="ORF">PCL_08428</name>
    <name evidence="7" type="ORF">Purlil1_5296</name>
    <name evidence="8" type="ORF">VFPBJ_06305</name>
</gene>
<evidence type="ECO:0000313" key="9">
    <source>
        <dbReference type="EMBL" id="PWI64881.1"/>
    </source>
</evidence>
<reference evidence="7" key="4">
    <citation type="submission" date="2023-11" db="EMBL/GenBank/DDBJ databases">
        <authorList>
            <person name="Beijen E."/>
            <person name="Ohm R.A."/>
        </authorList>
    </citation>
    <scope>NUCLEOTIDE SEQUENCE</scope>
    <source>
        <strain evidence="7">CBS 150709</strain>
    </source>
</reference>
<feature type="domain" description="Dynamin-type G" evidence="6">
    <location>
        <begin position="33"/>
        <end position="325"/>
    </location>
</feature>
<reference evidence="9" key="1">
    <citation type="submission" date="2015-05" db="EMBL/GenBank/DDBJ databases">
        <authorList>
            <person name="Wang D.B."/>
            <person name="Wang M."/>
        </authorList>
    </citation>
    <scope>NUCLEOTIDE SEQUENCE</scope>
    <source>
        <strain evidence="9">36-1</strain>
    </source>
</reference>
<feature type="region of interest" description="Disordered" evidence="4">
    <location>
        <begin position="421"/>
        <end position="442"/>
    </location>
</feature>
<evidence type="ECO:0000259" key="5">
    <source>
        <dbReference type="PROSITE" id="PS51388"/>
    </source>
</evidence>
<dbReference type="InterPro" id="IPR000375">
    <property type="entry name" value="Dynamin_stalk"/>
</dbReference>
<evidence type="ECO:0000313" key="11">
    <source>
        <dbReference type="Proteomes" id="UP000245956"/>
    </source>
</evidence>